<feature type="transmembrane region" description="Helical" evidence="1">
    <location>
        <begin position="169"/>
        <end position="188"/>
    </location>
</feature>
<sequence length="282" mass="31494">MGIERVEYKPWEGERNGRLHRIFAMVKKVFKHKTKSKGFLIFLIIGIVLVHVFPIITNSLTPHSMLTPEMMIAQGMGLEEEGGYLTGLFLLFTLLLAAVVCSDLVSQDLKDNSFILYFSRPIKAEDYVLGKVLGSFTILGLFCFLMPIIFCLVVIGTQSGGDYLASLEVMGSTVIVGALTFFVFGFYGTMISSLTERRSFAGVGTFVSFFVLGIVSDIFSDLGANWEVLDPFNVLTYAYRLIYGYDLPSGVDPALFWLALALLLVVPPILLYYRIHRRAFGR</sequence>
<feature type="transmembrane region" description="Helical" evidence="1">
    <location>
        <begin position="200"/>
        <end position="219"/>
    </location>
</feature>
<feature type="transmembrane region" description="Helical" evidence="1">
    <location>
        <begin position="84"/>
        <end position="106"/>
    </location>
</feature>
<organism evidence="2 3">
    <name type="scientific">candidate division MSBL1 archaeon SCGC-AAA259E17</name>
    <dbReference type="NCBI Taxonomy" id="1698263"/>
    <lineage>
        <taxon>Archaea</taxon>
        <taxon>Methanobacteriati</taxon>
        <taxon>Methanobacteriota</taxon>
        <taxon>candidate division MSBL1</taxon>
    </lineage>
</organism>
<dbReference type="EMBL" id="LHXN01000083">
    <property type="protein sequence ID" value="KXA92057.1"/>
    <property type="molecule type" value="Genomic_DNA"/>
</dbReference>
<name>A0A133UD05_9EURY</name>
<dbReference type="GO" id="GO:0140359">
    <property type="term" value="F:ABC-type transporter activity"/>
    <property type="evidence" value="ECO:0007669"/>
    <property type="project" value="InterPro"/>
</dbReference>
<reference evidence="2 3" key="1">
    <citation type="journal article" date="2016" name="Sci. Rep.">
        <title>Metabolic traits of an uncultured archaeal lineage -MSBL1- from brine pools of the Red Sea.</title>
        <authorList>
            <person name="Mwirichia R."/>
            <person name="Alam I."/>
            <person name="Rashid M."/>
            <person name="Vinu M."/>
            <person name="Ba-Alawi W."/>
            <person name="Anthony Kamau A."/>
            <person name="Kamanda Ngugi D."/>
            <person name="Goker M."/>
            <person name="Klenk H.P."/>
            <person name="Bajic V."/>
            <person name="Stingl U."/>
        </authorList>
    </citation>
    <scope>NUCLEOTIDE SEQUENCE [LARGE SCALE GENOMIC DNA]</scope>
    <source>
        <strain evidence="2">SCGC-AAA259E17</strain>
    </source>
</reference>
<dbReference type="AlphaFoldDB" id="A0A133UD05"/>
<keyword evidence="1" id="KW-0472">Membrane</keyword>
<protein>
    <recommendedName>
        <fullName evidence="4">ABC-2 type transporter domain-containing protein</fullName>
    </recommendedName>
</protein>
<dbReference type="Proteomes" id="UP000070373">
    <property type="component" value="Unassembled WGS sequence"/>
</dbReference>
<keyword evidence="1" id="KW-0812">Transmembrane</keyword>
<feature type="transmembrane region" description="Helical" evidence="1">
    <location>
        <begin position="38"/>
        <end position="56"/>
    </location>
</feature>
<keyword evidence="1" id="KW-1133">Transmembrane helix</keyword>
<evidence type="ECO:0000313" key="3">
    <source>
        <dbReference type="Proteomes" id="UP000070373"/>
    </source>
</evidence>
<dbReference type="GO" id="GO:0005886">
    <property type="term" value="C:plasma membrane"/>
    <property type="evidence" value="ECO:0007669"/>
    <property type="project" value="UniProtKB-SubCell"/>
</dbReference>
<dbReference type="Pfam" id="PF12679">
    <property type="entry name" value="ABC2_membrane_2"/>
    <property type="match status" value="1"/>
</dbReference>
<accession>A0A133UD05</accession>
<feature type="transmembrane region" description="Helical" evidence="1">
    <location>
        <begin position="254"/>
        <end position="273"/>
    </location>
</feature>
<comment type="caution">
    <text evidence="2">The sequence shown here is derived from an EMBL/GenBank/DDBJ whole genome shotgun (WGS) entry which is preliminary data.</text>
</comment>
<evidence type="ECO:0000256" key="1">
    <source>
        <dbReference type="SAM" id="Phobius"/>
    </source>
</evidence>
<feature type="transmembrane region" description="Helical" evidence="1">
    <location>
        <begin position="127"/>
        <end position="157"/>
    </location>
</feature>
<gene>
    <name evidence="2" type="ORF">AKJ64_04140</name>
</gene>
<evidence type="ECO:0000313" key="2">
    <source>
        <dbReference type="EMBL" id="KXA92057.1"/>
    </source>
</evidence>
<keyword evidence="3" id="KW-1185">Reference proteome</keyword>
<proteinExistence type="predicted"/>
<evidence type="ECO:0008006" key="4">
    <source>
        <dbReference type="Google" id="ProtNLM"/>
    </source>
</evidence>